<dbReference type="OrthoDB" id="7069305at2"/>
<evidence type="ECO:0000313" key="1">
    <source>
        <dbReference type="EMBL" id="SMR02943.1"/>
    </source>
</evidence>
<protein>
    <submittedName>
        <fullName evidence="1">Uncharacterized protein</fullName>
    </submittedName>
</protein>
<sequence>MSNKHPTGFMNERSLEYFIIPELSRIMSPFCKRVVPIFFWKTREGGKISSKVNGGKAVKIIAVFARRPKLSNDSMIIEGKINHEIVRFAHKAQSYGIPTMAAFCAAKSLFDLKTEAIHWISLMEEVPNEDIFFFEETNTHKLVKDDGSAMSTFSTETVATGLLSKAYKMPFNQGIALMSDLRHELSDYQFFMGGFGSSYKPVYLLIEQ</sequence>
<dbReference type="eggNOG" id="ENOG50334Y8">
    <property type="taxonomic scope" value="Bacteria"/>
</dbReference>
<organism evidence="1">
    <name type="scientific">Xanthomonas fragariae</name>
    <dbReference type="NCBI Taxonomy" id="48664"/>
    <lineage>
        <taxon>Bacteria</taxon>
        <taxon>Pseudomonadati</taxon>
        <taxon>Pseudomonadota</taxon>
        <taxon>Gammaproteobacteria</taxon>
        <taxon>Lysobacterales</taxon>
        <taxon>Lysobacteraceae</taxon>
        <taxon>Xanthomonas</taxon>
    </lineage>
</organism>
<proteinExistence type="predicted"/>
<dbReference type="RefSeq" id="WP_002806143.1">
    <property type="nucleotide sequence ID" value="NZ_CP016830.1"/>
</dbReference>
<dbReference type="AlphaFoldDB" id="A0A1Y6HNG8"/>
<dbReference type="Proteomes" id="UP000195953">
    <property type="component" value="Chromosome 1"/>
</dbReference>
<accession>A0A1Y6HNG8</accession>
<gene>
    <name evidence="1" type="ORF">PD5205_01639</name>
</gene>
<reference evidence="1" key="1">
    <citation type="submission" date="2017-05" db="EMBL/GenBank/DDBJ databases">
        <authorList>
            <person name="Song R."/>
            <person name="Chenine A.L."/>
            <person name="Ruprecht R.M."/>
        </authorList>
    </citation>
    <scope>NUCLEOTIDE SEQUENCE [LARGE SCALE GENOMIC DNA]</scope>
    <source>
        <strain evidence="1">PD5205</strain>
    </source>
</reference>
<dbReference type="EMBL" id="LT853885">
    <property type="protein sequence ID" value="SMR02943.1"/>
    <property type="molecule type" value="Genomic_DNA"/>
</dbReference>
<name>A0A1Y6HNG8_9XANT</name>